<dbReference type="EMBL" id="GG682243">
    <property type="protein sequence ID" value="EER03498.1"/>
    <property type="molecule type" value="Genomic_DNA"/>
</dbReference>
<name>C5LIU5_PERM5</name>
<dbReference type="RefSeq" id="XP_002771682.1">
    <property type="nucleotide sequence ID" value="XM_002771636.1"/>
</dbReference>
<sequence length="180" mass="20235">MVKQVEVKNSPDNDKLREDQKAVGLEIGIDKDAVVSSIAQGAEDEILVINDSIDDIVNPERSCFDSILASVFEVVCSGPLQERVEEFMQHHCHEFKYEKTPVVDNDAPEYKHEHYVLFKRLGSEVDSPNAGGWIMQTEEVFDFLLSLVDFEAFRNDMISTAMHGQDLYLRGSPAAVVAED</sequence>
<proteinExistence type="predicted"/>
<dbReference type="GeneID" id="9047736"/>
<dbReference type="OrthoDB" id="302784at2759"/>
<reference evidence="1 2" key="1">
    <citation type="submission" date="2008-07" db="EMBL/GenBank/DDBJ databases">
        <authorList>
            <person name="El-Sayed N."/>
            <person name="Caler E."/>
            <person name="Inman J."/>
            <person name="Amedeo P."/>
            <person name="Hass B."/>
            <person name="Wortman J."/>
        </authorList>
    </citation>
    <scope>NUCLEOTIDE SEQUENCE [LARGE SCALE GENOMIC DNA]</scope>
    <source>
        <strain evidence="2">ATCC 50983 / TXsc</strain>
    </source>
</reference>
<evidence type="ECO:0008006" key="3">
    <source>
        <dbReference type="Google" id="ProtNLM"/>
    </source>
</evidence>
<keyword evidence="2" id="KW-1185">Reference proteome</keyword>
<dbReference type="Proteomes" id="UP000007800">
    <property type="component" value="Unassembled WGS sequence"/>
</dbReference>
<gene>
    <name evidence="1" type="ORF">Pmar_PMAR014717</name>
</gene>
<dbReference type="AlphaFoldDB" id="C5LIU5"/>
<evidence type="ECO:0000313" key="1">
    <source>
        <dbReference type="EMBL" id="EER03498.1"/>
    </source>
</evidence>
<evidence type="ECO:0000313" key="2">
    <source>
        <dbReference type="Proteomes" id="UP000007800"/>
    </source>
</evidence>
<organism evidence="2">
    <name type="scientific">Perkinsus marinus (strain ATCC 50983 / TXsc)</name>
    <dbReference type="NCBI Taxonomy" id="423536"/>
    <lineage>
        <taxon>Eukaryota</taxon>
        <taxon>Sar</taxon>
        <taxon>Alveolata</taxon>
        <taxon>Perkinsozoa</taxon>
        <taxon>Perkinsea</taxon>
        <taxon>Perkinsida</taxon>
        <taxon>Perkinsidae</taxon>
        <taxon>Perkinsus</taxon>
    </lineage>
</organism>
<protein>
    <recommendedName>
        <fullName evidence="3">ADP-ribosylation factor-like protein 2-binding protein</fullName>
    </recommendedName>
</protein>
<dbReference type="InParanoid" id="C5LIU5"/>
<accession>C5LIU5</accession>